<evidence type="ECO:0000256" key="5">
    <source>
        <dbReference type="ARBA" id="ARBA00022840"/>
    </source>
</evidence>
<feature type="transmembrane region" description="Helical" evidence="9">
    <location>
        <begin position="283"/>
        <end position="306"/>
    </location>
</feature>
<accession>A0A0C1EGP5</accession>
<evidence type="ECO:0000256" key="4">
    <source>
        <dbReference type="ARBA" id="ARBA00022741"/>
    </source>
</evidence>
<keyword evidence="2" id="KW-0813">Transport</keyword>
<dbReference type="FunFam" id="1.20.1560.10:FF:000010">
    <property type="entry name" value="Multidrug resistance-associated ABC transporter"/>
    <property type="match status" value="1"/>
</dbReference>
<dbReference type="EMBL" id="JOMC01000033">
    <property type="protein sequence ID" value="KIA75829.1"/>
    <property type="molecule type" value="Genomic_DNA"/>
</dbReference>
<protein>
    <recommendedName>
        <fullName evidence="14">ABC multidrug transporter</fullName>
    </recommendedName>
</protein>
<evidence type="ECO:0000313" key="12">
    <source>
        <dbReference type="EMBL" id="KIA75829.1"/>
    </source>
</evidence>
<sequence length="1426" mass="157909">MSQDEAKTVPSAAPSTVVSRVGLMGRLVGWLRRRQIPVPQHREPSPEHTAGLLSRLTFSWMSSLMFKGYNRPLEVNDIWLVNPDRSTQRLAADIRDNFKNNTDRRSKRPLLVAIWQTFRKDIIIGAVAAFLSSSCQVVMSVVVKYIIAFAEEAYYGRETSIGRGVGLVLCLTCLQVLASFGNAHMFYRGMMTGAQTRSALISIIFDKAMTISGRAKAGNAAAVEPLPANVRPGSNAEKDHFARQIGKGDPEGNKKDDTPRSSAWPSGRIINIMSVDTYRIDQACGWFHVTWSNMLSIIVTIALLIVNLSYSALPGIGIFLLSLPISIVGMLAMFRHRKVVNKITDERITVTQDLLSTIRFVKYYAWEGDFLQRLARIRKKEIAGIRWLLAIRNFLNTFGTATPVLAAIVAFIVYFRTQDNLSPASVFSSLTLFNQLRMPLMFVPFTLAMIIDALQSIDRIEEFLKAEDCSVEEASPKSKHILIHMKSASFTWEQSTPPDPNERLRSRELTEEEMREMKWDDDDDNKKKKRGQKGETKAKASPREDQANSTLCEIEEEEKSPADTAPFSMHGLDLHIEGAELIGIIGTVGSGKSSILSAIAGEMRRTAGECKTQGRRAFCAQVPWIQSTTIRENITFGQEFDQDKYDAVIDACALKPDLRILPHGSSTEIGEKGINLSGGQKHRISLARAIYFDPDIIILDDPLAAVDAETGSHLMEHAICGLLKNTCRLLATHQVQLLHRCDRIIVMDNGKIVAYDSLDNLMKRDDVSMRVLQTVQMGVDRETANGDASLETTEKPGVLEEKSADAIMQEEDRQFKGISWEVYKNYCSSMGSMLVPILLLASLVVYQASSIITNLWLAWWSSGKYSLSPTSYIGIYVALGVGQSLVQFVSMLAMSTYGTEASKRMYQQATKNLMRAPVAFFDTTPVGRIMNRFSKDVDVMDNNLSESVRMAATTLLTVLSVVGLTVSYFYYFAIALVSMLLIYAFASSYYRASAREIKRIEGMLRSPVFALFSEAVSGTTTLRAYGEVGSFSRRIVSAIDDMASAYYITCANQRWLSLRVDVVGVVFLLVTGLLVVTNKFDVSPSISGLVLSYLVSITQTLLFSVRQVAEVENSMTFVERIHYYNKQIPQEASDESSTAKLDESWPAKGEIVFKGVQARYRPGLPLVIHDLNLHIRPGERLGIAGRTGAGKSSIMAVLFRIVEQCAGSIIIDGLDVSHVRLHDLRSRMSIVPQDATVVRGTVRSNLDPFHKKSDEELWEALQRVHLTAMPCNAQGGQNGSTFSTITLDTVLEPEGSNLSHGQRQLLALARALVRGSQIIVADEATSSIDLENDAAIQQTIATAFRGKTLLCIAHRLRTIIGYDRVCVMDEGAVVELGEPLALYDNEDGRFRQLCNESRITRDDVVAAAEAAAAAARMVKKNASLVA</sequence>
<evidence type="ECO:0000256" key="6">
    <source>
        <dbReference type="ARBA" id="ARBA00022989"/>
    </source>
</evidence>
<evidence type="ECO:0000259" key="10">
    <source>
        <dbReference type="PROSITE" id="PS50893"/>
    </source>
</evidence>
<dbReference type="CDD" id="cd18597">
    <property type="entry name" value="ABC_6TM_YOR1_D1_like"/>
    <property type="match status" value="1"/>
</dbReference>
<dbReference type="InterPro" id="IPR011527">
    <property type="entry name" value="ABC1_TM_dom"/>
</dbReference>
<dbReference type="GO" id="GO:0005524">
    <property type="term" value="F:ATP binding"/>
    <property type="evidence" value="ECO:0007669"/>
    <property type="project" value="UniProtKB-KW"/>
</dbReference>
<comment type="subcellular location">
    <subcellularLocation>
        <location evidence="1">Membrane</location>
        <topology evidence="1">Multi-pass membrane protein</topology>
    </subcellularLocation>
</comment>
<evidence type="ECO:0000256" key="2">
    <source>
        <dbReference type="ARBA" id="ARBA00022448"/>
    </source>
</evidence>
<dbReference type="Proteomes" id="UP000053475">
    <property type="component" value="Unassembled WGS sequence"/>
</dbReference>
<dbReference type="SUPFAM" id="SSF90123">
    <property type="entry name" value="ABC transporter transmembrane region"/>
    <property type="match status" value="2"/>
</dbReference>
<dbReference type="FunFam" id="3.40.50.300:FF:000997">
    <property type="entry name" value="Multidrug resistance-associated protein 1"/>
    <property type="match status" value="1"/>
</dbReference>
<feature type="transmembrane region" description="Helical" evidence="9">
    <location>
        <begin position="970"/>
        <end position="990"/>
    </location>
</feature>
<dbReference type="GO" id="GO:0140359">
    <property type="term" value="F:ABC-type transporter activity"/>
    <property type="evidence" value="ECO:0007669"/>
    <property type="project" value="InterPro"/>
</dbReference>
<dbReference type="PANTHER" id="PTHR24223:SF464">
    <property type="entry name" value="ABC-TYPE TRANSPORTER CICA"/>
    <property type="match status" value="1"/>
</dbReference>
<dbReference type="SMART" id="SM00382">
    <property type="entry name" value="AAA"/>
    <property type="match status" value="2"/>
</dbReference>
<evidence type="ECO:0000259" key="11">
    <source>
        <dbReference type="PROSITE" id="PS50929"/>
    </source>
</evidence>
<feature type="compositionally biased region" description="Acidic residues" evidence="8">
    <location>
        <begin position="510"/>
        <end position="523"/>
    </location>
</feature>
<dbReference type="InterPro" id="IPR027417">
    <property type="entry name" value="P-loop_NTPase"/>
</dbReference>
<feature type="transmembrane region" description="Helical" evidence="9">
    <location>
        <begin position="122"/>
        <end position="148"/>
    </location>
</feature>
<feature type="transmembrane region" description="Helical" evidence="9">
    <location>
        <begin position="834"/>
        <end position="859"/>
    </location>
</feature>
<feature type="transmembrane region" description="Helical" evidence="9">
    <location>
        <begin position="160"/>
        <end position="181"/>
    </location>
</feature>
<organism evidence="12 13">
    <name type="scientific">Aspergillus ustus</name>
    <dbReference type="NCBI Taxonomy" id="40382"/>
    <lineage>
        <taxon>Eukaryota</taxon>
        <taxon>Fungi</taxon>
        <taxon>Dikarya</taxon>
        <taxon>Ascomycota</taxon>
        <taxon>Pezizomycotina</taxon>
        <taxon>Eurotiomycetes</taxon>
        <taxon>Eurotiomycetidae</taxon>
        <taxon>Eurotiales</taxon>
        <taxon>Aspergillaceae</taxon>
        <taxon>Aspergillus</taxon>
        <taxon>Aspergillus subgen. Nidulantes</taxon>
    </lineage>
</organism>
<dbReference type="GO" id="GO:0016020">
    <property type="term" value="C:membrane"/>
    <property type="evidence" value="ECO:0007669"/>
    <property type="project" value="UniProtKB-SubCell"/>
</dbReference>
<comment type="caution">
    <text evidence="12">The sequence shown here is derived from an EMBL/GenBank/DDBJ whole genome shotgun (WGS) entry which is preliminary data.</text>
</comment>
<feature type="domain" description="ABC transmembrane type-1" evidence="11">
    <location>
        <begin position="123"/>
        <end position="452"/>
    </location>
</feature>
<feature type="transmembrane region" description="Helical" evidence="9">
    <location>
        <begin position="871"/>
        <end position="894"/>
    </location>
</feature>
<evidence type="ECO:0008006" key="14">
    <source>
        <dbReference type="Google" id="ProtNLM"/>
    </source>
</evidence>
<dbReference type="CDD" id="cd03250">
    <property type="entry name" value="ABCC_MRP_domain1"/>
    <property type="match status" value="1"/>
</dbReference>
<keyword evidence="13" id="KW-1185">Reference proteome</keyword>
<feature type="region of interest" description="Disordered" evidence="8">
    <location>
        <begin position="244"/>
        <end position="265"/>
    </location>
</feature>
<keyword evidence="7 9" id="KW-0472">Membrane</keyword>
<dbReference type="PROSITE" id="PS50929">
    <property type="entry name" value="ABC_TM1F"/>
    <property type="match status" value="2"/>
</dbReference>
<feature type="transmembrane region" description="Helical" evidence="9">
    <location>
        <begin position="394"/>
        <end position="416"/>
    </location>
</feature>
<dbReference type="PROSITE" id="PS00211">
    <property type="entry name" value="ABC_TRANSPORTER_1"/>
    <property type="match status" value="1"/>
</dbReference>
<evidence type="ECO:0000256" key="9">
    <source>
        <dbReference type="SAM" id="Phobius"/>
    </source>
</evidence>
<dbReference type="InterPro" id="IPR017871">
    <property type="entry name" value="ABC_transporter-like_CS"/>
</dbReference>
<dbReference type="GO" id="GO:0016887">
    <property type="term" value="F:ATP hydrolysis activity"/>
    <property type="evidence" value="ECO:0007669"/>
    <property type="project" value="InterPro"/>
</dbReference>
<feature type="transmembrane region" description="Helical" evidence="9">
    <location>
        <begin position="312"/>
        <end position="334"/>
    </location>
</feature>
<dbReference type="Gene3D" id="1.20.1560.10">
    <property type="entry name" value="ABC transporter type 1, transmembrane domain"/>
    <property type="match status" value="2"/>
</dbReference>
<feature type="domain" description="ABC transmembrane type-1" evidence="11">
    <location>
        <begin position="837"/>
        <end position="1113"/>
    </location>
</feature>
<dbReference type="InterPro" id="IPR003593">
    <property type="entry name" value="AAA+_ATPase"/>
</dbReference>
<feature type="transmembrane region" description="Helical" evidence="9">
    <location>
        <begin position="1062"/>
        <end position="1080"/>
    </location>
</feature>
<dbReference type="PANTHER" id="PTHR24223">
    <property type="entry name" value="ATP-BINDING CASSETTE SUB-FAMILY C"/>
    <property type="match status" value="1"/>
</dbReference>
<feature type="compositionally biased region" description="Basic and acidic residues" evidence="8">
    <location>
        <begin position="532"/>
        <end position="546"/>
    </location>
</feature>
<dbReference type="InterPro" id="IPR003439">
    <property type="entry name" value="ABC_transporter-like_ATP-bd"/>
</dbReference>
<feature type="domain" description="ABC transporter" evidence="10">
    <location>
        <begin position="1151"/>
        <end position="1395"/>
    </location>
</feature>
<feature type="compositionally biased region" description="Basic and acidic residues" evidence="8">
    <location>
        <begin position="500"/>
        <end position="509"/>
    </location>
</feature>
<dbReference type="FunFam" id="3.40.50.300:FF:000565">
    <property type="entry name" value="ABC bile acid transporter"/>
    <property type="match status" value="1"/>
</dbReference>
<gene>
    <name evidence="12" type="ORF">HK57_00356</name>
</gene>
<dbReference type="InterPro" id="IPR036640">
    <property type="entry name" value="ABC1_TM_sf"/>
</dbReference>
<dbReference type="Gene3D" id="3.40.50.300">
    <property type="entry name" value="P-loop containing nucleotide triphosphate hydrolases"/>
    <property type="match status" value="2"/>
</dbReference>
<dbReference type="Pfam" id="PF00664">
    <property type="entry name" value="ABC_membrane"/>
    <property type="match status" value="2"/>
</dbReference>
<reference evidence="12 13" key="1">
    <citation type="submission" date="2014-11" db="EMBL/GenBank/DDBJ databases">
        <title>Genomics derived discovery of secondary metabolites biosynthetic gene clusters in Aspergillus ustus.</title>
        <authorList>
            <person name="Pi B."/>
            <person name="Dai F."/>
            <person name="Song X."/>
            <person name="Zhu C."/>
            <person name="Li H."/>
            <person name="Yu D."/>
        </authorList>
    </citation>
    <scope>NUCLEOTIDE SEQUENCE [LARGE SCALE GENOMIC DNA]</scope>
    <source>
        <strain evidence="12 13">3.3904</strain>
    </source>
</reference>
<dbReference type="CDD" id="cd18606">
    <property type="entry name" value="ABC_6TM_YOR1_D2_like"/>
    <property type="match status" value="1"/>
</dbReference>
<evidence type="ECO:0000256" key="3">
    <source>
        <dbReference type="ARBA" id="ARBA00022692"/>
    </source>
</evidence>
<keyword evidence="6 9" id="KW-1133">Transmembrane helix</keyword>
<dbReference type="CDD" id="cd03244">
    <property type="entry name" value="ABCC_MRP_domain2"/>
    <property type="match status" value="1"/>
</dbReference>
<feature type="region of interest" description="Disordered" evidence="8">
    <location>
        <begin position="492"/>
        <end position="550"/>
    </location>
</feature>
<evidence type="ECO:0000313" key="13">
    <source>
        <dbReference type="Proteomes" id="UP000053475"/>
    </source>
</evidence>
<proteinExistence type="predicted"/>
<dbReference type="PROSITE" id="PS50893">
    <property type="entry name" value="ABC_TRANSPORTER_2"/>
    <property type="match status" value="2"/>
</dbReference>
<evidence type="ECO:0000256" key="1">
    <source>
        <dbReference type="ARBA" id="ARBA00004141"/>
    </source>
</evidence>
<keyword evidence="5" id="KW-0067">ATP-binding</keyword>
<keyword evidence="3 9" id="KW-0812">Transmembrane</keyword>
<evidence type="ECO:0000256" key="7">
    <source>
        <dbReference type="ARBA" id="ARBA00023136"/>
    </source>
</evidence>
<name>A0A0C1EGP5_ASPUT</name>
<dbReference type="Pfam" id="PF00005">
    <property type="entry name" value="ABC_tran"/>
    <property type="match status" value="2"/>
</dbReference>
<dbReference type="InterPro" id="IPR050173">
    <property type="entry name" value="ABC_transporter_C-like"/>
</dbReference>
<dbReference type="SUPFAM" id="SSF52540">
    <property type="entry name" value="P-loop containing nucleoside triphosphate hydrolases"/>
    <property type="match status" value="2"/>
</dbReference>
<evidence type="ECO:0000256" key="8">
    <source>
        <dbReference type="SAM" id="MobiDB-lite"/>
    </source>
</evidence>
<feature type="domain" description="ABC transporter" evidence="10">
    <location>
        <begin position="554"/>
        <end position="774"/>
    </location>
</feature>
<feature type="compositionally biased region" description="Basic and acidic residues" evidence="8">
    <location>
        <begin position="244"/>
        <end position="259"/>
    </location>
</feature>
<keyword evidence="4" id="KW-0547">Nucleotide-binding</keyword>